<comment type="caution">
    <text evidence="3">The sequence shown here is derived from an EMBL/GenBank/DDBJ whole genome shotgun (WGS) entry which is preliminary data.</text>
</comment>
<dbReference type="RefSeq" id="WP_315909664.1">
    <property type="nucleotide sequence ID" value="NZ_JAOPKC010000017.1"/>
</dbReference>
<dbReference type="PANTHER" id="PTHR43433:SF10">
    <property type="entry name" value="AB HYDROLASE-1 DOMAIN-CONTAINING PROTEIN"/>
    <property type="match status" value="1"/>
</dbReference>
<evidence type="ECO:0000313" key="2">
    <source>
        <dbReference type="EMBL" id="MCU4718910.1"/>
    </source>
</evidence>
<dbReference type="Proteomes" id="UP001209746">
    <property type="component" value="Unassembled WGS sequence"/>
</dbReference>
<dbReference type="Gene3D" id="3.40.50.1820">
    <property type="entry name" value="alpha/beta hydrolase"/>
    <property type="match status" value="1"/>
</dbReference>
<dbReference type="EMBL" id="JAOPKD010000017">
    <property type="protein sequence ID" value="MCU4727997.1"/>
    <property type="molecule type" value="Genomic_DNA"/>
</dbReference>
<dbReference type="InterPro" id="IPR050471">
    <property type="entry name" value="AB_hydrolase"/>
</dbReference>
<dbReference type="SUPFAM" id="SSF53474">
    <property type="entry name" value="alpha/beta-Hydrolases"/>
    <property type="match status" value="1"/>
</dbReference>
<accession>A0AAE3LFT1</accession>
<gene>
    <name evidence="3" type="ORF">OB914_13640</name>
    <name evidence="2" type="ORF">OB916_12705</name>
</gene>
<keyword evidence="3" id="KW-0378">Hydrolase</keyword>
<dbReference type="PRINTS" id="PR00111">
    <property type="entry name" value="ABHYDROLASE"/>
</dbReference>
<dbReference type="Proteomes" id="UP001208186">
    <property type="component" value="Unassembled WGS sequence"/>
</dbReference>
<dbReference type="InterPro" id="IPR000073">
    <property type="entry name" value="AB_hydrolase_1"/>
</dbReference>
<protein>
    <submittedName>
        <fullName evidence="3">Alpha/beta hydrolase</fullName>
    </submittedName>
</protein>
<keyword evidence="4" id="KW-1185">Reference proteome</keyword>
<evidence type="ECO:0000259" key="1">
    <source>
        <dbReference type="Pfam" id="PF00561"/>
    </source>
</evidence>
<organism evidence="3 5">
    <name type="scientific">Halapricum hydrolyticum</name>
    <dbReference type="NCBI Taxonomy" id="2979991"/>
    <lineage>
        <taxon>Archaea</taxon>
        <taxon>Methanobacteriati</taxon>
        <taxon>Methanobacteriota</taxon>
        <taxon>Stenosarchaea group</taxon>
        <taxon>Halobacteria</taxon>
        <taxon>Halobacteriales</taxon>
        <taxon>Haloarculaceae</taxon>
        <taxon>Halapricum</taxon>
    </lineage>
</organism>
<evidence type="ECO:0000313" key="4">
    <source>
        <dbReference type="Proteomes" id="UP001208186"/>
    </source>
</evidence>
<dbReference type="InterPro" id="IPR029058">
    <property type="entry name" value="AB_hydrolase_fold"/>
</dbReference>
<sequence>MTEDSPKAAKPGDPDGSASFGALYDRAVESLLSVPVSDTWIDSASGRTHLLTAGDPSAQPVIVFQGGNVTNPVTLCWIQTLADDYYLIAPDTPGQPGKTTVEIASDFGLWVVEVLDGLGLDNVAMLGISHGGGIVLEAAVEAPARIDAAALIAPAGFGTSLSLDLVRIVLLSLGYRFLPRQQLLQRALAPMFTQSISTVDETIIETVGTALRTEDLRAEFPGPADPESLAGFEAPTLVITAEQDPFFPGRRTCKRAARHLPSLEECVMLTEERHFLSPAGQHRASERIQTFLGEHTGVTQ</sequence>
<reference evidence="3" key="1">
    <citation type="submission" date="2023-02" db="EMBL/GenBank/DDBJ databases">
        <title>Enrichment on poylsaccharides allowed isolation of novel metabolic and taxonomic groups of Haloarchaea.</title>
        <authorList>
            <person name="Sorokin D.Y."/>
            <person name="Elcheninov A.G."/>
            <person name="Khizhniak T.V."/>
            <person name="Kolganova T.V."/>
            <person name="Kublanov I.V."/>
        </authorList>
    </citation>
    <scope>NUCLEOTIDE SEQUENCE</scope>
    <source>
        <strain evidence="2 4">HArc-curdl5-1</strain>
        <strain evidence="3">HArc-curdl7</strain>
    </source>
</reference>
<proteinExistence type="predicted"/>
<dbReference type="AlphaFoldDB" id="A0AAE3LFT1"/>
<dbReference type="GO" id="GO:0016787">
    <property type="term" value="F:hydrolase activity"/>
    <property type="evidence" value="ECO:0007669"/>
    <property type="project" value="UniProtKB-KW"/>
</dbReference>
<evidence type="ECO:0000313" key="5">
    <source>
        <dbReference type="Proteomes" id="UP001209746"/>
    </source>
</evidence>
<name>A0AAE3LFT1_9EURY</name>
<dbReference type="PANTHER" id="PTHR43433">
    <property type="entry name" value="HYDROLASE, ALPHA/BETA FOLD FAMILY PROTEIN"/>
    <property type="match status" value="1"/>
</dbReference>
<evidence type="ECO:0000313" key="3">
    <source>
        <dbReference type="EMBL" id="MCU4727997.1"/>
    </source>
</evidence>
<dbReference type="EMBL" id="JAOPKC010000017">
    <property type="protein sequence ID" value="MCU4718910.1"/>
    <property type="molecule type" value="Genomic_DNA"/>
</dbReference>
<feature type="domain" description="AB hydrolase-1" evidence="1">
    <location>
        <begin position="60"/>
        <end position="163"/>
    </location>
</feature>
<dbReference type="Pfam" id="PF00561">
    <property type="entry name" value="Abhydrolase_1"/>
    <property type="match status" value="1"/>
</dbReference>